<evidence type="ECO:0008006" key="4">
    <source>
        <dbReference type="Google" id="ProtNLM"/>
    </source>
</evidence>
<sequence>MFLPFRAARLGGPFALMIVAAVLAGAAIPAYASLDYRQALAIALERDPESAAGRLEAEALRADAIAEGQWADPMLKLGVANLPTDSFAFDEQPMTQKLVGISQQLPRGDSAQLRGERGRLRAEATLAEVAERQLQLTLAVSEAFLQLAAQIEGRDLLRENRSWLAQLVDYDRTRLATGEVPSQQLLQSQLALARLDDRIRALEGEIDRSRGELSRWLGEAAWQPLDTSLPGWADTRSWLQAQPLPLPMESVAGHPALAAAGALVEAQGRSVALAEEAYKPQWRLEFSYGQRQPTPMSDGADFASALVSVDLPLFRKNRQDQRLAAARARESAGILQRQNRLQQLHGGLNSAAASADSLRARRQLYRQQLLPNAEAAATAALQGYASNTAELDGVIALRMQAIETQIAALQLDYDYYRALARVRYYLAGTVPASGK</sequence>
<evidence type="ECO:0000256" key="1">
    <source>
        <dbReference type="SAM" id="Coils"/>
    </source>
</evidence>
<evidence type="ECO:0000313" key="2">
    <source>
        <dbReference type="EMBL" id="GAA5524662.1"/>
    </source>
</evidence>
<accession>A0ABP9WN74</accession>
<dbReference type="PANTHER" id="PTHR30203">
    <property type="entry name" value="OUTER MEMBRANE CATION EFFLUX PROTEIN"/>
    <property type="match status" value="1"/>
</dbReference>
<dbReference type="RefSeq" id="WP_345549782.1">
    <property type="nucleotide sequence ID" value="NZ_BAABRT010000007.1"/>
</dbReference>
<feature type="coiled-coil region" evidence="1">
    <location>
        <begin position="185"/>
        <end position="212"/>
    </location>
</feature>
<dbReference type="SUPFAM" id="SSF56954">
    <property type="entry name" value="Outer membrane efflux proteins (OEP)"/>
    <property type="match status" value="1"/>
</dbReference>
<dbReference type="Gene3D" id="1.20.1600.10">
    <property type="entry name" value="Outer membrane efflux proteins (OEP)"/>
    <property type="match status" value="1"/>
</dbReference>
<dbReference type="PANTHER" id="PTHR30203:SF24">
    <property type="entry name" value="BLR4935 PROTEIN"/>
    <property type="match status" value="1"/>
</dbReference>
<dbReference type="Proteomes" id="UP001408594">
    <property type="component" value="Unassembled WGS sequence"/>
</dbReference>
<gene>
    <name evidence="2" type="ORF">Maes01_01219</name>
</gene>
<evidence type="ECO:0000313" key="3">
    <source>
        <dbReference type="Proteomes" id="UP001408594"/>
    </source>
</evidence>
<keyword evidence="1" id="KW-0175">Coiled coil</keyword>
<proteinExistence type="predicted"/>
<organism evidence="2 3">
    <name type="scientific">Microbulbifer aestuariivivens</name>
    <dbReference type="NCBI Taxonomy" id="1908308"/>
    <lineage>
        <taxon>Bacteria</taxon>
        <taxon>Pseudomonadati</taxon>
        <taxon>Pseudomonadota</taxon>
        <taxon>Gammaproteobacteria</taxon>
        <taxon>Cellvibrionales</taxon>
        <taxon>Microbulbiferaceae</taxon>
        <taxon>Microbulbifer</taxon>
    </lineage>
</organism>
<name>A0ABP9WN74_9GAMM</name>
<dbReference type="EMBL" id="BAABRT010000007">
    <property type="protein sequence ID" value="GAA5524662.1"/>
    <property type="molecule type" value="Genomic_DNA"/>
</dbReference>
<protein>
    <recommendedName>
        <fullName evidence="4">TolC family protein</fullName>
    </recommendedName>
</protein>
<keyword evidence="3" id="KW-1185">Reference proteome</keyword>
<dbReference type="InterPro" id="IPR010131">
    <property type="entry name" value="MdtP/NodT-like"/>
</dbReference>
<reference evidence="2 3" key="1">
    <citation type="submission" date="2024-02" db="EMBL/GenBank/DDBJ databases">
        <title>Microbulbifer aestuariivivens NBRC 112533.</title>
        <authorList>
            <person name="Ichikawa N."/>
            <person name="Katano-Makiyama Y."/>
            <person name="Hidaka K."/>
        </authorList>
    </citation>
    <scope>NUCLEOTIDE SEQUENCE [LARGE SCALE GENOMIC DNA]</scope>
    <source>
        <strain evidence="2 3">NBRC 112533</strain>
    </source>
</reference>
<comment type="caution">
    <text evidence="2">The sequence shown here is derived from an EMBL/GenBank/DDBJ whole genome shotgun (WGS) entry which is preliminary data.</text>
</comment>